<dbReference type="InterPro" id="IPR003779">
    <property type="entry name" value="CMD-like"/>
</dbReference>
<dbReference type="SUPFAM" id="SSF69118">
    <property type="entry name" value="AhpD-like"/>
    <property type="match status" value="1"/>
</dbReference>
<dbReference type="RefSeq" id="WP_191247193.1">
    <property type="nucleotide sequence ID" value="NZ_BNAU01000006.1"/>
</dbReference>
<dbReference type="Gene3D" id="1.20.1290.10">
    <property type="entry name" value="AhpD-like"/>
    <property type="match status" value="1"/>
</dbReference>
<comment type="caution">
    <text evidence="2">The sequence shown here is derived from an EMBL/GenBank/DDBJ whole genome shotgun (WGS) entry which is preliminary data.</text>
</comment>
<name>A0ABQ3JC13_9PSEU</name>
<feature type="domain" description="Carboxymuconolactone decarboxylase-like" evidence="1">
    <location>
        <begin position="42"/>
        <end position="97"/>
    </location>
</feature>
<evidence type="ECO:0000313" key="2">
    <source>
        <dbReference type="EMBL" id="GHF11443.1"/>
    </source>
</evidence>
<accession>A0ABQ3JC13</accession>
<dbReference type="Gene3D" id="1.20.5.810">
    <property type="entry name" value="AhpD-like"/>
    <property type="match status" value="1"/>
</dbReference>
<dbReference type="InterPro" id="IPR004675">
    <property type="entry name" value="AhpD_core"/>
</dbReference>
<dbReference type="Pfam" id="PF02627">
    <property type="entry name" value="CMD"/>
    <property type="match status" value="1"/>
</dbReference>
<gene>
    <name evidence="2" type="primary">pcaC</name>
    <name evidence="2" type="ORF">GCM10017786_51510</name>
</gene>
<proteinExistence type="predicted"/>
<dbReference type="InterPro" id="IPR010195">
    <property type="entry name" value="Uncharacterised_peroxidase-rel"/>
</dbReference>
<dbReference type="PANTHER" id="PTHR35446">
    <property type="entry name" value="SI:CH211-175M2.5"/>
    <property type="match status" value="1"/>
</dbReference>
<evidence type="ECO:0000313" key="3">
    <source>
        <dbReference type="Proteomes" id="UP000605897"/>
    </source>
</evidence>
<dbReference type="NCBIfam" id="TIGR01926">
    <property type="entry name" value="peroxid_rel"/>
    <property type="match status" value="1"/>
</dbReference>
<keyword evidence="3" id="KW-1185">Reference proteome</keyword>
<reference evidence="3" key="1">
    <citation type="journal article" date="2019" name="Int. J. Syst. Evol. Microbiol.">
        <title>The Global Catalogue of Microorganisms (GCM) 10K type strain sequencing project: providing services to taxonomists for standard genome sequencing and annotation.</title>
        <authorList>
            <consortium name="The Broad Institute Genomics Platform"/>
            <consortium name="The Broad Institute Genome Sequencing Center for Infectious Disease"/>
            <person name="Wu L."/>
            <person name="Ma J."/>
        </authorList>
    </citation>
    <scope>NUCLEOTIDE SEQUENCE [LARGE SCALE GENOMIC DNA]</scope>
    <source>
        <strain evidence="3">CGMCC 4.7677</strain>
    </source>
</reference>
<evidence type="ECO:0000259" key="1">
    <source>
        <dbReference type="Pfam" id="PF02627"/>
    </source>
</evidence>
<dbReference type="NCBIfam" id="TIGR00778">
    <property type="entry name" value="ahpD_dom"/>
    <property type="match status" value="1"/>
</dbReference>
<sequence length="189" mass="21085">MDSRFGVTELEDLPEDLRERIGVIAEKSGFVPNVFRALGHRPAELRAFLDYHDALMERTDGLSKAERELVVVATSGANHCTYCVVAHGAILRIRSKDPQLADRVATNPWQVELDERGRAIVDLALALAREPEMFGEADLEAARKAGLTEDEIWDVGAITALFAMSNRLAHLTALRPNPEFYTMGRDQKR</sequence>
<organism evidence="2 3">
    <name type="scientific">Amycolatopsis deserti</name>
    <dbReference type="NCBI Taxonomy" id="185696"/>
    <lineage>
        <taxon>Bacteria</taxon>
        <taxon>Bacillati</taxon>
        <taxon>Actinomycetota</taxon>
        <taxon>Actinomycetes</taxon>
        <taxon>Pseudonocardiales</taxon>
        <taxon>Pseudonocardiaceae</taxon>
        <taxon>Amycolatopsis</taxon>
    </lineage>
</organism>
<protein>
    <submittedName>
        <fullName evidence="2">Alkyl hydroperoxide reductase AhpD</fullName>
    </submittedName>
</protein>
<dbReference type="Proteomes" id="UP000605897">
    <property type="component" value="Unassembled WGS sequence"/>
</dbReference>
<dbReference type="EMBL" id="BNAU01000006">
    <property type="protein sequence ID" value="GHF11443.1"/>
    <property type="molecule type" value="Genomic_DNA"/>
</dbReference>
<dbReference type="PANTHER" id="PTHR35446:SF2">
    <property type="entry name" value="CARBOXYMUCONOLACTONE DECARBOXYLASE-LIKE DOMAIN-CONTAINING PROTEIN"/>
    <property type="match status" value="1"/>
</dbReference>
<dbReference type="InterPro" id="IPR029032">
    <property type="entry name" value="AhpD-like"/>
</dbReference>